<dbReference type="Proteomes" id="UP000001880">
    <property type="component" value="Chromosome"/>
</dbReference>
<dbReference type="PANTHER" id="PTHR44591">
    <property type="entry name" value="STRESS RESPONSE REGULATOR PROTEIN 1"/>
    <property type="match status" value="1"/>
</dbReference>
<protein>
    <submittedName>
        <fullName evidence="4">Response regulator receiver modulated PilZ sensor protein</fullName>
    </submittedName>
</protein>
<dbReference type="OrthoDB" id="5292990at2"/>
<evidence type="ECO:0000259" key="3">
    <source>
        <dbReference type="PROSITE" id="PS50110"/>
    </source>
</evidence>
<proteinExistence type="predicted"/>
<dbReference type="Gene3D" id="3.40.50.2300">
    <property type="match status" value="1"/>
</dbReference>
<dbReference type="InterPro" id="IPR001789">
    <property type="entry name" value="Sig_transdc_resp-reg_receiver"/>
</dbReference>
<evidence type="ECO:0000313" key="5">
    <source>
        <dbReference type="Proteomes" id="UP000001880"/>
    </source>
</evidence>
<dbReference type="AlphaFoldDB" id="D0LT32"/>
<dbReference type="SUPFAM" id="SSF141371">
    <property type="entry name" value="PilZ domain-like"/>
    <property type="match status" value="1"/>
</dbReference>
<dbReference type="KEGG" id="hoh:Hoch_6704"/>
<evidence type="ECO:0000256" key="2">
    <source>
        <dbReference type="PROSITE-ProRule" id="PRU00169"/>
    </source>
</evidence>
<sequence>MPSLVVSQNSALLRHLTSAPFRQLSIDLHVAANGEDAVALAASAEPALAILDAELAKLSGYEAARQIKAAQPGCKVVLVLGKRITSSQLESVTAAGCDEVLIAPMSADELYDVVAVQLGVPRRGSEKFSVTIAVLEDGGEREIDAQVSNLSVDGARLVLPELLPEGTRLRVSIMRDGDAVPTELAAQVLWAQQSGEEVTAGASFPELDEATRKRLMRLTLWEIIEEPERVRVVIKGDITETTGLLGLASELVGRVDFDLSQVSYINSLGVRSWIRFLRALGIQGYELHACSVPFVLQASVIPAMVGRGVVVSFFAPYHCEGCEHNEDRLLQSAAILAADRVPPSFQCPSCGDTMQLDDLPERYLAFLRPPLDEP</sequence>
<dbReference type="InterPro" id="IPR011006">
    <property type="entry name" value="CheY-like_superfamily"/>
</dbReference>
<evidence type="ECO:0000256" key="1">
    <source>
        <dbReference type="ARBA" id="ARBA00022553"/>
    </source>
</evidence>
<name>D0LT32_HALO1</name>
<keyword evidence="5" id="KW-1185">Reference proteome</keyword>
<dbReference type="RefSeq" id="WP_012831760.1">
    <property type="nucleotide sequence ID" value="NC_013440.1"/>
</dbReference>
<dbReference type="InterPro" id="IPR009875">
    <property type="entry name" value="PilZ_domain"/>
</dbReference>
<dbReference type="HOGENOM" id="CLU_739203_0_0_7"/>
<dbReference type="EMBL" id="CP001804">
    <property type="protein sequence ID" value="ACY19168.1"/>
    <property type="molecule type" value="Genomic_DNA"/>
</dbReference>
<accession>D0LT32</accession>
<feature type="domain" description="Response regulatory" evidence="3">
    <location>
        <begin position="3"/>
        <end position="118"/>
    </location>
</feature>
<dbReference type="Pfam" id="PF07238">
    <property type="entry name" value="PilZ"/>
    <property type="match status" value="1"/>
</dbReference>
<dbReference type="PANTHER" id="PTHR44591:SF20">
    <property type="entry name" value="PROTEIN PILH"/>
    <property type="match status" value="1"/>
</dbReference>
<dbReference type="SUPFAM" id="SSF52172">
    <property type="entry name" value="CheY-like"/>
    <property type="match status" value="1"/>
</dbReference>
<dbReference type="eggNOG" id="COG0745">
    <property type="taxonomic scope" value="Bacteria"/>
</dbReference>
<organism evidence="4 5">
    <name type="scientific">Haliangium ochraceum (strain DSM 14365 / JCM 11303 / SMP-2)</name>
    <dbReference type="NCBI Taxonomy" id="502025"/>
    <lineage>
        <taxon>Bacteria</taxon>
        <taxon>Pseudomonadati</taxon>
        <taxon>Myxococcota</taxon>
        <taxon>Polyangia</taxon>
        <taxon>Haliangiales</taxon>
        <taxon>Kofleriaceae</taxon>
        <taxon>Haliangium</taxon>
    </lineage>
</organism>
<dbReference type="GO" id="GO:0035438">
    <property type="term" value="F:cyclic-di-GMP binding"/>
    <property type="evidence" value="ECO:0007669"/>
    <property type="project" value="InterPro"/>
</dbReference>
<gene>
    <name evidence="4" type="ordered locus">Hoch_6704</name>
</gene>
<dbReference type="GO" id="GO:0000160">
    <property type="term" value="P:phosphorelay signal transduction system"/>
    <property type="evidence" value="ECO:0007669"/>
    <property type="project" value="InterPro"/>
</dbReference>
<reference evidence="4 5" key="1">
    <citation type="journal article" date="2010" name="Stand. Genomic Sci.">
        <title>Complete genome sequence of Haliangium ochraceum type strain (SMP-2).</title>
        <authorList>
            <consortium name="US DOE Joint Genome Institute (JGI-PGF)"/>
            <person name="Ivanova N."/>
            <person name="Daum C."/>
            <person name="Lang E."/>
            <person name="Abt B."/>
            <person name="Kopitz M."/>
            <person name="Saunders E."/>
            <person name="Lapidus A."/>
            <person name="Lucas S."/>
            <person name="Glavina Del Rio T."/>
            <person name="Nolan M."/>
            <person name="Tice H."/>
            <person name="Copeland A."/>
            <person name="Cheng J.F."/>
            <person name="Chen F."/>
            <person name="Bruce D."/>
            <person name="Goodwin L."/>
            <person name="Pitluck S."/>
            <person name="Mavromatis K."/>
            <person name="Pati A."/>
            <person name="Mikhailova N."/>
            <person name="Chen A."/>
            <person name="Palaniappan K."/>
            <person name="Land M."/>
            <person name="Hauser L."/>
            <person name="Chang Y.J."/>
            <person name="Jeffries C.D."/>
            <person name="Detter J.C."/>
            <person name="Brettin T."/>
            <person name="Rohde M."/>
            <person name="Goker M."/>
            <person name="Bristow J."/>
            <person name="Markowitz V."/>
            <person name="Eisen J.A."/>
            <person name="Hugenholtz P."/>
            <person name="Kyrpides N.C."/>
            <person name="Klenk H.P."/>
        </authorList>
    </citation>
    <scope>NUCLEOTIDE SEQUENCE [LARGE SCALE GENOMIC DNA]</scope>
    <source>
        <strain evidence="5">DSM 14365 / CIP 107738 / JCM 11303 / AJ 13395 / SMP-2</strain>
    </source>
</reference>
<dbReference type="Pfam" id="PF00072">
    <property type="entry name" value="Response_reg"/>
    <property type="match status" value="1"/>
</dbReference>
<feature type="modified residue" description="4-aspartylphosphate" evidence="2">
    <location>
        <position position="52"/>
    </location>
</feature>
<keyword evidence="1 2" id="KW-0597">Phosphoprotein</keyword>
<evidence type="ECO:0000313" key="4">
    <source>
        <dbReference type="EMBL" id="ACY19168.1"/>
    </source>
</evidence>
<dbReference type="SMART" id="SM00448">
    <property type="entry name" value="REC"/>
    <property type="match status" value="1"/>
</dbReference>
<dbReference type="STRING" id="502025.Hoch_6704"/>
<dbReference type="PROSITE" id="PS50110">
    <property type="entry name" value="RESPONSE_REGULATORY"/>
    <property type="match status" value="1"/>
</dbReference>
<dbReference type="Gene3D" id="2.40.10.220">
    <property type="entry name" value="predicted glycosyltransferase like domains"/>
    <property type="match status" value="1"/>
</dbReference>
<dbReference type="InterPro" id="IPR050595">
    <property type="entry name" value="Bact_response_regulator"/>
</dbReference>